<feature type="domain" description="DUF2314" evidence="1">
    <location>
        <begin position="308"/>
        <end position="411"/>
    </location>
</feature>
<comment type="caution">
    <text evidence="2">The sequence shown here is derived from an EMBL/GenBank/DDBJ whole genome shotgun (WGS) entry which is preliminary data.</text>
</comment>
<accession>A0A848LA80</accession>
<dbReference type="Proteomes" id="UP000518300">
    <property type="component" value="Unassembled WGS sequence"/>
</dbReference>
<name>A0A848LA80_9BACT</name>
<dbReference type="AlphaFoldDB" id="A0A848LA80"/>
<evidence type="ECO:0000313" key="2">
    <source>
        <dbReference type="EMBL" id="NMO15497.1"/>
    </source>
</evidence>
<evidence type="ECO:0000313" key="3">
    <source>
        <dbReference type="Proteomes" id="UP000518300"/>
    </source>
</evidence>
<sequence length="424" mass="46224">LPPGPLFSARASFRYALIHTPKPGAPTPPPLEARLRERFPALRLASGESDPGPLPTVAVTEVALKDYPLPEQGMLEVAARNLAPEEQARLAAAERVTVLHFATEPPAVEAVRQAQALTLELAKERDALLWDEQMVELFSVKDWYERRLEDWDGGEPLLPRHFNTQVYSDWDGTVRLITAGLTTFGLPELGVQQVPAPLADSLGSFLNLVAQLMLEGTAVREDGAFPVAIDALKLAEWREALKLQVRPDARQKTLIALLPVDPKDVGGLPLVEVVFQARPGDTPSERPYAAVAEVFGARSEIVSANEEDAELQAASKAARETLLTRIKPRFQEGLEAESRLLVKAPFDTSDGGIEWMWVHVTAWEGTSLHGTLDSQPGDVPGLKAGAQVTVREDSLFDYLLRRGDGSVEGNTTERIILERAGGAP</sequence>
<dbReference type="RefSeq" id="WP_169344785.1">
    <property type="nucleotide sequence ID" value="NZ_JABBJJ010000040.1"/>
</dbReference>
<feature type="non-terminal residue" evidence="2">
    <location>
        <position position="1"/>
    </location>
</feature>
<keyword evidence="3" id="KW-1185">Reference proteome</keyword>
<dbReference type="EMBL" id="JABBJJ010000040">
    <property type="protein sequence ID" value="NMO15497.1"/>
    <property type="molecule type" value="Genomic_DNA"/>
</dbReference>
<proteinExistence type="predicted"/>
<gene>
    <name evidence="2" type="ORF">HG543_11635</name>
</gene>
<dbReference type="InterPro" id="IPR018756">
    <property type="entry name" value="DUF2314"/>
</dbReference>
<protein>
    <submittedName>
        <fullName evidence="2">DUF2314 domain-containing protein</fullName>
    </submittedName>
</protein>
<evidence type="ECO:0000259" key="1">
    <source>
        <dbReference type="Pfam" id="PF10077"/>
    </source>
</evidence>
<dbReference type="Pfam" id="PF10077">
    <property type="entry name" value="DUF2314"/>
    <property type="match status" value="1"/>
</dbReference>
<organism evidence="2 3">
    <name type="scientific">Pyxidicoccus fallax</name>
    <dbReference type="NCBI Taxonomy" id="394095"/>
    <lineage>
        <taxon>Bacteria</taxon>
        <taxon>Pseudomonadati</taxon>
        <taxon>Myxococcota</taxon>
        <taxon>Myxococcia</taxon>
        <taxon>Myxococcales</taxon>
        <taxon>Cystobacterineae</taxon>
        <taxon>Myxococcaceae</taxon>
        <taxon>Pyxidicoccus</taxon>
    </lineage>
</organism>
<reference evidence="2 3" key="1">
    <citation type="submission" date="2020-04" db="EMBL/GenBank/DDBJ databases">
        <title>Draft genome of Pyxidicoccus fallax type strain.</title>
        <authorList>
            <person name="Whitworth D.E."/>
        </authorList>
    </citation>
    <scope>NUCLEOTIDE SEQUENCE [LARGE SCALE GENOMIC DNA]</scope>
    <source>
        <strain evidence="2 3">DSM 14698</strain>
    </source>
</reference>